<evidence type="ECO:0000313" key="2">
    <source>
        <dbReference type="Proteomes" id="UP000003529"/>
    </source>
</evidence>
<accession>C4FQL7</accession>
<proteinExistence type="predicted"/>
<gene>
    <name evidence="1" type="ORF">VEIDISOL_01085</name>
</gene>
<keyword evidence="2" id="KW-1185">Reference proteome</keyword>
<dbReference type="AlphaFoldDB" id="C4FQL7"/>
<dbReference type="HOGENOM" id="CLU_1261012_0_0_9"/>
<sequence>MGTDTDKLTTRDIVNAFYNRYRIPNERDSINIVDSLGIHNNDIFHPNRRLSVWFSFGEQLYLSEEVYGYSPEKIYRGCLKAISEDIDSESQHQYLVFSVIIPLDKALTKGFYVSLGEAFTLQSFCNDRYLFNTTKLGISRDDTQYNYEYLEDNMYFGNQRVFIARAVFVFNPDNPILQQSANDELFEDIITISEELRELYAHELIEQAYRFGCLDLITI</sequence>
<protein>
    <submittedName>
        <fullName evidence="1">Uncharacterized protein</fullName>
    </submittedName>
</protein>
<evidence type="ECO:0000313" key="1">
    <source>
        <dbReference type="EMBL" id="EEP65210.1"/>
    </source>
</evidence>
<organism evidence="1 2">
    <name type="scientific">Veillonella dispar ATCC 17748</name>
    <dbReference type="NCBI Taxonomy" id="546273"/>
    <lineage>
        <taxon>Bacteria</taxon>
        <taxon>Bacillati</taxon>
        <taxon>Bacillota</taxon>
        <taxon>Negativicutes</taxon>
        <taxon>Veillonellales</taxon>
        <taxon>Veillonellaceae</taxon>
        <taxon>Veillonella</taxon>
    </lineage>
</organism>
<dbReference type="Proteomes" id="UP000003529">
    <property type="component" value="Unassembled WGS sequence"/>
</dbReference>
<comment type="caution">
    <text evidence="1">The sequence shown here is derived from an EMBL/GenBank/DDBJ whole genome shotgun (WGS) entry which is preliminary data.</text>
</comment>
<dbReference type="RefSeq" id="WP_005386499.1">
    <property type="nucleotide sequence ID" value="NZ_GG667604.1"/>
</dbReference>
<dbReference type="EMBL" id="ACIK02000010">
    <property type="protein sequence ID" value="EEP65210.1"/>
    <property type="molecule type" value="Genomic_DNA"/>
</dbReference>
<name>C4FQL7_9FIRM</name>
<reference evidence="1" key="1">
    <citation type="submission" date="2009-04" db="EMBL/GenBank/DDBJ databases">
        <authorList>
            <person name="Weinstock G."/>
            <person name="Sodergren E."/>
            <person name="Clifton S."/>
            <person name="Fulton L."/>
            <person name="Fulton B."/>
            <person name="Courtney L."/>
            <person name="Fronick C."/>
            <person name="Harrison M."/>
            <person name="Strong C."/>
            <person name="Farmer C."/>
            <person name="Delahaunty K."/>
            <person name="Markovic C."/>
            <person name="Hall O."/>
            <person name="Minx P."/>
            <person name="Tomlinson C."/>
            <person name="Mitreva M."/>
            <person name="Nelson J."/>
            <person name="Hou S."/>
            <person name="Wollam A."/>
            <person name="Pepin K.H."/>
            <person name="Johnson M."/>
            <person name="Bhonagiri V."/>
            <person name="Nash W.E."/>
            <person name="Warren W."/>
            <person name="Chinwalla A."/>
            <person name="Mardis E.R."/>
            <person name="Wilson R.K."/>
        </authorList>
    </citation>
    <scope>NUCLEOTIDE SEQUENCE [LARGE SCALE GENOMIC DNA]</scope>
    <source>
        <strain evidence="1">ATCC 17748</strain>
    </source>
</reference>